<dbReference type="InterPro" id="IPR013078">
    <property type="entry name" value="His_Pase_superF_clade-1"/>
</dbReference>
<comment type="caution">
    <text evidence="2">The sequence shown here is derived from an EMBL/GenBank/DDBJ whole genome shotgun (WGS) entry which is preliminary data.</text>
</comment>
<organism evidence="2 3">
    <name type="scientific">Gonium pectorale</name>
    <name type="common">Green alga</name>
    <dbReference type="NCBI Taxonomy" id="33097"/>
    <lineage>
        <taxon>Eukaryota</taxon>
        <taxon>Viridiplantae</taxon>
        <taxon>Chlorophyta</taxon>
        <taxon>core chlorophytes</taxon>
        <taxon>Chlorophyceae</taxon>
        <taxon>CS clade</taxon>
        <taxon>Chlamydomonadales</taxon>
        <taxon>Volvocaceae</taxon>
        <taxon>Gonium</taxon>
    </lineage>
</organism>
<dbReference type="AlphaFoldDB" id="A0A150GCI0"/>
<protein>
    <recommendedName>
        <fullName evidence="4">Phosphoglycerate mutase</fullName>
    </recommendedName>
</protein>
<evidence type="ECO:0008006" key="4">
    <source>
        <dbReference type="Google" id="ProtNLM"/>
    </source>
</evidence>
<evidence type="ECO:0000256" key="1">
    <source>
        <dbReference type="PIRSR" id="PIRSR613078-2"/>
    </source>
</evidence>
<dbReference type="STRING" id="33097.A0A150GCI0"/>
<name>A0A150GCI0_GONPE</name>
<dbReference type="EMBL" id="LSYV01000039">
    <property type="protein sequence ID" value="KXZ47040.1"/>
    <property type="molecule type" value="Genomic_DNA"/>
</dbReference>
<evidence type="ECO:0000313" key="2">
    <source>
        <dbReference type="EMBL" id="KXZ47040.1"/>
    </source>
</evidence>
<evidence type="ECO:0000313" key="3">
    <source>
        <dbReference type="Proteomes" id="UP000075714"/>
    </source>
</evidence>
<dbReference type="PANTHER" id="PTHR16469">
    <property type="entry name" value="UBIQUITIN-ASSOCIATED AND SH3 DOMAIN-CONTAINING BA-RELATED"/>
    <property type="match status" value="1"/>
</dbReference>
<dbReference type="CDD" id="cd07067">
    <property type="entry name" value="HP_PGM_like"/>
    <property type="match status" value="1"/>
</dbReference>
<dbReference type="Gene3D" id="3.40.50.1240">
    <property type="entry name" value="Phosphoglycerate mutase-like"/>
    <property type="match status" value="1"/>
</dbReference>
<accession>A0A150GCI0</accession>
<dbReference type="Pfam" id="PF00300">
    <property type="entry name" value="His_Phos_1"/>
    <property type="match status" value="1"/>
</dbReference>
<dbReference type="OrthoDB" id="414418at2759"/>
<keyword evidence="3" id="KW-1185">Reference proteome</keyword>
<dbReference type="InterPro" id="IPR029033">
    <property type="entry name" value="His_PPase_superfam"/>
</dbReference>
<feature type="binding site" evidence="1">
    <location>
        <position position="54"/>
    </location>
    <ligand>
        <name>substrate</name>
    </ligand>
</feature>
<gene>
    <name evidence="2" type="ORF">GPECTOR_38g277</name>
</gene>
<dbReference type="SUPFAM" id="SSF53254">
    <property type="entry name" value="Phosphoglycerate mutase-like"/>
    <property type="match status" value="1"/>
</dbReference>
<dbReference type="PANTHER" id="PTHR16469:SF27">
    <property type="entry name" value="UBIQUITIN-ASSOCIATED AND SH3 DOMAIN-CONTAINING BA-RELATED"/>
    <property type="match status" value="1"/>
</dbReference>
<proteinExistence type="predicted"/>
<dbReference type="InterPro" id="IPR051710">
    <property type="entry name" value="Phosphatase_SH3-domain"/>
</dbReference>
<sequence length="247" mass="27873">MRGRPWTSLTVPLTQARFPFDTPLTTVEEEIHESAARLKSIPPIDVVYTSPFQRCIETAERLLRSLGRTDVPVFVHKGLSEVHNPRLLFRARAATLSQTARLWLWRASYQRRSRQLRERFPIKARVVESAWPQVPESELRASLRFHDTILDLAARHPGQQVLVVSHGRAVQVAHEALGVIGRALQVSYAGFVACRARPVQERMGAREGAAEGLRWEDYEPDPLTPSFGVESSYKGGTDFERVSVNIA</sequence>
<reference evidence="3" key="1">
    <citation type="journal article" date="2016" name="Nat. Commun.">
        <title>The Gonium pectorale genome demonstrates co-option of cell cycle regulation during the evolution of multicellularity.</title>
        <authorList>
            <person name="Hanschen E.R."/>
            <person name="Marriage T.N."/>
            <person name="Ferris P.J."/>
            <person name="Hamaji T."/>
            <person name="Toyoda A."/>
            <person name="Fujiyama A."/>
            <person name="Neme R."/>
            <person name="Noguchi H."/>
            <person name="Minakuchi Y."/>
            <person name="Suzuki M."/>
            <person name="Kawai-Toyooka H."/>
            <person name="Smith D.R."/>
            <person name="Sparks H."/>
            <person name="Anderson J."/>
            <person name="Bakaric R."/>
            <person name="Luria V."/>
            <person name="Karger A."/>
            <person name="Kirschner M.W."/>
            <person name="Durand P.M."/>
            <person name="Michod R.E."/>
            <person name="Nozaki H."/>
            <person name="Olson B.J."/>
        </authorList>
    </citation>
    <scope>NUCLEOTIDE SEQUENCE [LARGE SCALE GENOMIC DNA]</scope>
    <source>
        <strain evidence="3">NIES-2863</strain>
    </source>
</reference>
<dbReference type="Proteomes" id="UP000075714">
    <property type="component" value="Unassembled WGS sequence"/>
</dbReference>